<dbReference type="AlphaFoldDB" id="A0A1W1YAG4"/>
<dbReference type="CDD" id="cd01335">
    <property type="entry name" value="Radical_SAM"/>
    <property type="match status" value="1"/>
</dbReference>
<dbReference type="GO" id="GO:0046872">
    <property type="term" value="F:metal ion binding"/>
    <property type="evidence" value="ECO:0007669"/>
    <property type="project" value="UniProtKB-KW"/>
</dbReference>
<name>A0A1W1YAG4_9FIRM</name>
<keyword evidence="7" id="KW-1185">Reference proteome</keyword>
<dbReference type="InterPro" id="IPR023885">
    <property type="entry name" value="4Fe4S-binding_SPASM_dom"/>
</dbReference>
<dbReference type="PANTHER" id="PTHR11228">
    <property type="entry name" value="RADICAL SAM DOMAIN PROTEIN"/>
    <property type="match status" value="1"/>
</dbReference>
<protein>
    <submittedName>
        <fullName evidence="6">Radical SAM additional 4Fe4S-binding SPASM domain-containing protein</fullName>
    </submittedName>
</protein>
<dbReference type="GO" id="GO:0003824">
    <property type="term" value="F:catalytic activity"/>
    <property type="evidence" value="ECO:0007669"/>
    <property type="project" value="InterPro"/>
</dbReference>
<keyword evidence="1" id="KW-0949">S-adenosyl-L-methionine</keyword>
<evidence type="ECO:0000259" key="5">
    <source>
        <dbReference type="PROSITE" id="PS51918"/>
    </source>
</evidence>
<reference evidence="6 7" key="1">
    <citation type="submission" date="2017-04" db="EMBL/GenBank/DDBJ databases">
        <authorList>
            <person name="Afonso C.L."/>
            <person name="Miller P.J."/>
            <person name="Scott M.A."/>
            <person name="Spackman E."/>
            <person name="Goraichik I."/>
            <person name="Dimitrov K.M."/>
            <person name="Suarez D.L."/>
            <person name="Swayne D.E."/>
        </authorList>
    </citation>
    <scope>NUCLEOTIDE SEQUENCE [LARGE SCALE GENOMIC DNA]</scope>
    <source>
        <strain evidence="6 7">DSM 5090</strain>
    </source>
</reference>
<dbReference type="PROSITE" id="PS51918">
    <property type="entry name" value="RADICAL_SAM"/>
    <property type="match status" value="1"/>
</dbReference>
<organism evidence="6 7">
    <name type="scientific">Sporomusa malonica</name>
    <dbReference type="NCBI Taxonomy" id="112901"/>
    <lineage>
        <taxon>Bacteria</taxon>
        <taxon>Bacillati</taxon>
        <taxon>Bacillota</taxon>
        <taxon>Negativicutes</taxon>
        <taxon>Selenomonadales</taxon>
        <taxon>Sporomusaceae</taxon>
        <taxon>Sporomusa</taxon>
    </lineage>
</organism>
<dbReference type="STRING" id="112901.SAMN04488500_101186"/>
<keyword evidence="4" id="KW-0411">Iron-sulfur</keyword>
<dbReference type="SUPFAM" id="SSF102114">
    <property type="entry name" value="Radical SAM enzymes"/>
    <property type="match status" value="1"/>
</dbReference>
<dbReference type="InterPro" id="IPR007197">
    <property type="entry name" value="rSAM"/>
</dbReference>
<keyword evidence="3" id="KW-0408">Iron</keyword>
<dbReference type="EMBL" id="FWXI01000001">
    <property type="protein sequence ID" value="SMC33200.1"/>
    <property type="molecule type" value="Genomic_DNA"/>
</dbReference>
<accession>A0A1W1YAG4</accession>
<dbReference type="Pfam" id="PF04055">
    <property type="entry name" value="Radical_SAM"/>
    <property type="match status" value="1"/>
</dbReference>
<dbReference type="SFLD" id="SFLDG01386">
    <property type="entry name" value="main_SPASM_domain-containing"/>
    <property type="match status" value="1"/>
</dbReference>
<sequence length="453" mass="51363">MRYAKLKKQWLLRGWTDEPWTLLNWMNGDCRELSEQLFLTARACDGQTDFHNIAGVWQQNLLLDKLIREGIAEECSLGEGLQPYQQFRKADNPYVRSVHWSITGRCNLKCRHCYMESPDARYEELPLPDILRIIDQLAAANVHLVELSGGEPFMRRDLPDIMAALAEKQIAVSRIYSNGILISDEVLQGIKKLGFSPSIQISFDGCGTHDDMRGVTGIERATIEAIRRLREQGFLVTVATSIDRINVSSLAETYALMKELNIQSWRVAPPQEMGNWRQNVTGLTLEEVLLACAPISACWSADGRPFQLRMPGFNSLGDNEVQDRYSPDSYDCTSCRSSCSLLPDGTVMPCPGYTDTIVYEQMPNLLRETFAKIWLESTLRTIIDIKKSEILAHNSECADCSEFKHCGGGCRAMAVSATGNLLSKDPQFCEIYKSKYRDRFAELHRENYRKNCK</sequence>
<evidence type="ECO:0000256" key="4">
    <source>
        <dbReference type="ARBA" id="ARBA00023014"/>
    </source>
</evidence>
<proteinExistence type="predicted"/>
<dbReference type="RefSeq" id="WP_084573711.1">
    <property type="nucleotide sequence ID" value="NZ_CP155572.1"/>
</dbReference>
<dbReference type="InterPro" id="IPR050377">
    <property type="entry name" value="Radical_SAM_PqqE_MftC-like"/>
</dbReference>
<dbReference type="InterPro" id="IPR058240">
    <property type="entry name" value="rSAM_sf"/>
</dbReference>
<dbReference type="SFLD" id="SFLDG01067">
    <property type="entry name" value="SPASM/twitch_domain_containing"/>
    <property type="match status" value="1"/>
</dbReference>
<dbReference type="InterPro" id="IPR006638">
    <property type="entry name" value="Elp3/MiaA/NifB-like_rSAM"/>
</dbReference>
<evidence type="ECO:0000256" key="1">
    <source>
        <dbReference type="ARBA" id="ARBA00022691"/>
    </source>
</evidence>
<dbReference type="Proteomes" id="UP000192738">
    <property type="component" value="Unassembled WGS sequence"/>
</dbReference>
<dbReference type="GO" id="GO:0051536">
    <property type="term" value="F:iron-sulfur cluster binding"/>
    <property type="evidence" value="ECO:0007669"/>
    <property type="project" value="UniProtKB-KW"/>
</dbReference>
<feature type="domain" description="Radical SAM core" evidence="5">
    <location>
        <begin position="92"/>
        <end position="301"/>
    </location>
</feature>
<dbReference type="Gene3D" id="3.20.20.70">
    <property type="entry name" value="Aldolase class I"/>
    <property type="match status" value="1"/>
</dbReference>
<gene>
    <name evidence="6" type="ORF">SAMN04488500_101186</name>
</gene>
<dbReference type="SMART" id="SM00729">
    <property type="entry name" value="Elp3"/>
    <property type="match status" value="1"/>
</dbReference>
<evidence type="ECO:0000256" key="3">
    <source>
        <dbReference type="ARBA" id="ARBA00023004"/>
    </source>
</evidence>
<evidence type="ECO:0000256" key="2">
    <source>
        <dbReference type="ARBA" id="ARBA00022723"/>
    </source>
</evidence>
<keyword evidence="2" id="KW-0479">Metal-binding</keyword>
<dbReference type="Pfam" id="PF13186">
    <property type="entry name" value="SPASM"/>
    <property type="match status" value="1"/>
</dbReference>
<dbReference type="NCBIfam" id="TIGR04085">
    <property type="entry name" value="rSAM_more_4Fe4S"/>
    <property type="match status" value="1"/>
</dbReference>
<evidence type="ECO:0000313" key="7">
    <source>
        <dbReference type="Proteomes" id="UP000192738"/>
    </source>
</evidence>
<dbReference type="PANTHER" id="PTHR11228:SF7">
    <property type="entry name" value="PQQA PEPTIDE CYCLASE"/>
    <property type="match status" value="1"/>
</dbReference>
<dbReference type="SFLD" id="SFLDS00029">
    <property type="entry name" value="Radical_SAM"/>
    <property type="match status" value="1"/>
</dbReference>
<evidence type="ECO:0000313" key="6">
    <source>
        <dbReference type="EMBL" id="SMC33200.1"/>
    </source>
</evidence>
<dbReference type="OrthoDB" id="9810775at2"/>
<dbReference type="InterPro" id="IPR013785">
    <property type="entry name" value="Aldolase_TIM"/>
</dbReference>